<sequence>MNPNPTQFPILSYVMARLPSIGPLRQPMSPSFDIEQPSFAVTSTAATVEPTFDDTLVSRMPHLKDPKVISEMSTAVSEIAQTRSILQALGPRPDHETLDIARAKLADIETLISAQLDEVSLSPRRGDGGGAVESEKEKLEREKTMYKAIVQIDEMHDAYEKLLRNSEEKLMKIYDAAAGVASNGGDDDADDHDDDDVDEDVVRVLKEEGDVHRVDLSGKKLRILPDAFGRLKRVLVLNLSSNQLQGIPDSISGMENLEELNLSSNTLQSLPDSIGLLLKLQILNVSGNKLAALPDSISHCVSLVELDASFNNLGYLPTNIGYELINLRKLLVQYNKIRSLPTSVGEMKSLQNLDVHFNELHGLPVTIGKLTTLVTLNLSGNFSDLKELPETFGDLINLEELDLSHNQIHALPYSFCKLEKLRKLNLDQNPIVIPPVEVVNEGVQAVKIFMAKRWADFLREEEERSRQGTQELAETGWLKRSVSKLNTVVSSVSEYLAAPTSPHDPCLDEQR</sequence>
<reference evidence="5 6" key="1">
    <citation type="submission" date="2024-03" db="EMBL/GenBank/DDBJ databases">
        <title>WGS assembly of Saponaria officinalis var. Norfolk2.</title>
        <authorList>
            <person name="Jenkins J."/>
            <person name="Shu S."/>
            <person name="Grimwood J."/>
            <person name="Barry K."/>
            <person name="Goodstein D."/>
            <person name="Schmutz J."/>
            <person name="Leebens-Mack J."/>
            <person name="Osbourn A."/>
        </authorList>
    </citation>
    <scope>NUCLEOTIDE SEQUENCE [LARGE SCALE GENOMIC DNA]</scope>
    <source>
        <strain evidence="6">cv. Norfolk2</strain>
        <strain evidence="5">JIC</strain>
        <tissue evidence="5">Leaf</tissue>
    </source>
</reference>
<keyword evidence="2" id="KW-0677">Repeat</keyword>
<keyword evidence="6" id="KW-1185">Reference proteome</keyword>
<dbReference type="Gene3D" id="3.80.10.10">
    <property type="entry name" value="Ribonuclease Inhibitor"/>
    <property type="match status" value="2"/>
</dbReference>
<dbReference type="InterPro" id="IPR050216">
    <property type="entry name" value="LRR_domain-containing"/>
</dbReference>
<dbReference type="Pfam" id="PF13855">
    <property type="entry name" value="LRR_8"/>
    <property type="match status" value="3"/>
</dbReference>
<keyword evidence="1" id="KW-0433">Leucine-rich repeat</keyword>
<dbReference type="InterPro" id="IPR032675">
    <property type="entry name" value="LRR_dom_sf"/>
</dbReference>
<protein>
    <submittedName>
        <fullName evidence="5">Uncharacterized protein</fullName>
    </submittedName>
</protein>
<dbReference type="GO" id="GO:0005737">
    <property type="term" value="C:cytoplasm"/>
    <property type="evidence" value="ECO:0007669"/>
    <property type="project" value="TreeGrafter"/>
</dbReference>
<accession>A0AAW1I7Q8</accession>
<evidence type="ECO:0000256" key="2">
    <source>
        <dbReference type="ARBA" id="ARBA00022737"/>
    </source>
</evidence>
<dbReference type="Proteomes" id="UP001443914">
    <property type="component" value="Unassembled WGS sequence"/>
</dbReference>
<evidence type="ECO:0000313" key="5">
    <source>
        <dbReference type="EMBL" id="KAK9684788.1"/>
    </source>
</evidence>
<organism evidence="5 6">
    <name type="scientific">Saponaria officinalis</name>
    <name type="common">Common soapwort</name>
    <name type="synonym">Lychnis saponaria</name>
    <dbReference type="NCBI Taxonomy" id="3572"/>
    <lineage>
        <taxon>Eukaryota</taxon>
        <taxon>Viridiplantae</taxon>
        <taxon>Streptophyta</taxon>
        <taxon>Embryophyta</taxon>
        <taxon>Tracheophyta</taxon>
        <taxon>Spermatophyta</taxon>
        <taxon>Magnoliopsida</taxon>
        <taxon>eudicotyledons</taxon>
        <taxon>Gunneridae</taxon>
        <taxon>Pentapetalae</taxon>
        <taxon>Caryophyllales</taxon>
        <taxon>Caryophyllaceae</taxon>
        <taxon>Caryophylleae</taxon>
        <taxon>Saponaria</taxon>
    </lineage>
</organism>
<dbReference type="InterPro" id="IPR001611">
    <property type="entry name" value="Leu-rich_rpt"/>
</dbReference>
<evidence type="ECO:0000256" key="4">
    <source>
        <dbReference type="ARBA" id="ARBA00037519"/>
    </source>
</evidence>
<dbReference type="InterPro" id="IPR003591">
    <property type="entry name" value="Leu-rich_rpt_typical-subtyp"/>
</dbReference>
<dbReference type="SUPFAM" id="SSF52058">
    <property type="entry name" value="L domain-like"/>
    <property type="match status" value="1"/>
</dbReference>
<dbReference type="PANTHER" id="PTHR48051">
    <property type="match status" value="1"/>
</dbReference>
<evidence type="ECO:0000256" key="3">
    <source>
        <dbReference type="ARBA" id="ARBA00023786"/>
    </source>
</evidence>
<gene>
    <name evidence="5" type="ORF">RND81_10G232600</name>
</gene>
<dbReference type="FunFam" id="3.80.10.10:FF:000405">
    <property type="entry name" value="Plant intracellular Ras-group-related LRR protein 4"/>
    <property type="match status" value="1"/>
</dbReference>
<dbReference type="EMBL" id="JBDFQZ010000010">
    <property type="protein sequence ID" value="KAK9684788.1"/>
    <property type="molecule type" value="Genomic_DNA"/>
</dbReference>
<dbReference type="EMBL" id="JBDFQZ010000010">
    <property type="protein sequence ID" value="KAK9684789.1"/>
    <property type="molecule type" value="Genomic_DNA"/>
</dbReference>
<dbReference type="PROSITE" id="PS51450">
    <property type="entry name" value="LRR"/>
    <property type="match status" value="2"/>
</dbReference>
<dbReference type="PRINTS" id="PR00019">
    <property type="entry name" value="LEURICHRPT"/>
</dbReference>
<comment type="function">
    <text evidence="4">Leucine-rich repeat protein that likely mediates protein interactions, possibly in the context of signal transduction.</text>
</comment>
<dbReference type="SMART" id="SM00364">
    <property type="entry name" value="LRR_BAC"/>
    <property type="match status" value="8"/>
</dbReference>
<evidence type="ECO:0000313" key="6">
    <source>
        <dbReference type="Proteomes" id="UP001443914"/>
    </source>
</evidence>
<comment type="caution">
    <text evidence="5">The sequence shown here is derived from an EMBL/GenBank/DDBJ whole genome shotgun (WGS) entry which is preliminary data.</text>
</comment>
<dbReference type="AlphaFoldDB" id="A0AAW1I7Q8"/>
<dbReference type="PANTHER" id="PTHR48051:SF1">
    <property type="entry name" value="RAS SUPPRESSOR PROTEIN 1"/>
    <property type="match status" value="1"/>
</dbReference>
<dbReference type="SMART" id="SM00369">
    <property type="entry name" value="LRR_TYP"/>
    <property type="match status" value="8"/>
</dbReference>
<proteinExistence type="inferred from homology"/>
<dbReference type="Pfam" id="PF00560">
    <property type="entry name" value="LRR_1"/>
    <property type="match status" value="1"/>
</dbReference>
<comment type="similarity">
    <text evidence="3">Belongs to the SHOC2 family.</text>
</comment>
<evidence type="ECO:0000256" key="1">
    <source>
        <dbReference type="ARBA" id="ARBA00022614"/>
    </source>
</evidence>
<name>A0AAW1I7Q8_SAPOF</name>